<sequence length="111" mass="12776">MMAENTVFVLPDTRRKTEHVRKDTVFIKAAMVELAKWLKMRKYVLVQKALLLLGNFAKEINALRAIARAERAEKRQRILWNASVLQDLSLMMILASRVSVDFELAMEEGVS</sequence>
<dbReference type="AlphaFoldDB" id="A0A087UFI1"/>
<evidence type="ECO:0000313" key="2">
    <source>
        <dbReference type="Proteomes" id="UP000054359"/>
    </source>
</evidence>
<evidence type="ECO:0000313" key="1">
    <source>
        <dbReference type="EMBL" id="KFM76120.1"/>
    </source>
</evidence>
<proteinExistence type="predicted"/>
<dbReference type="Proteomes" id="UP000054359">
    <property type="component" value="Unassembled WGS sequence"/>
</dbReference>
<gene>
    <name evidence="1" type="ORF">X975_25502</name>
</gene>
<reference evidence="1 2" key="1">
    <citation type="submission" date="2013-11" db="EMBL/GenBank/DDBJ databases">
        <title>Genome sequencing of Stegodyphus mimosarum.</title>
        <authorList>
            <person name="Bechsgaard J."/>
        </authorList>
    </citation>
    <scope>NUCLEOTIDE SEQUENCE [LARGE SCALE GENOMIC DNA]</scope>
</reference>
<dbReference type="EMBL" id="KK119594">
    <property type="protein sequence ID" value="KFM76120.1"/>
    <property type="molecule type" value="Genomic_DNA"/>
</dbReference>
<feature type="non-terminal residue" evidence="1">
    <location>
        <position position="111"/>
    </location>
</feature>
<name>A0A087UFI1_STEMI</name>
<protein>
    <submittedName>
        <fullName evidence="1">Uncharacterized protein</fullName>
    </submittedName>
</protein>
<accession>A0A087UFI1</accession>
<keyword evidence="2" id="KW-1185">Reference proteome</keyword>
<organism evidence="1 2">
    <name type="scientific">Stegodyphus mimosarum</name>
    <name type="common">African social velvet spider</name>
    <dbReference type="NCBI Taxonomy" id="407821"/>
    <lineage>
        <taxon>Eukaryota</taxon>
        <taxon>Metazoa</taxon>
        <taxon>Ecdysozoa</taxon>
        <taxon>Arthropoda</taxon>
        <taxon>Chelicerata</taxon>
        <taxon>Arachnida</taxon>
        <taxon>Araneae</taxon>
        <taxon>Araneomorphae</taxon>
        <taxon>Entelegynae</taxon>
        <taxon>Eresoidea</taxon>
        <taxon>Eresidae</taxon>
        <taxon>Stegodyphus</taxon>
    </lineage>
</organism>